<dbReference type="Proteomes" id="UP001314229">
    <property type="component" value="Unassembled WGS sequence"/>
</dbReference>
<evidence type="ECO:0000259" key="4">
    <source>
        <dbReference type="PROSITE" id="PS51729"/>
    </source>
</evidence>
<proteinExistence type="inferred from homology"/>
<dbReference type="InterPro" id="IPR031165">
    <property type="entry name" value="GNAT_YJDJ"/>
</dbReference>
<evidence type="ECO:0000256" key="3">
    <source>
        <dbReference type="ARBA" id="ARBA00031876"/>
    </source>
</evidence>
<dbReference type="AlphaFoldDB" id="A0AAV1PBB4"/>
<evidence type="ECO:0000256" key="2">
    <source>
        <dbReference type="ARBA" id="ARBA00020243"/>
    </source>
</evidence>
<dbReference type="SUPFAM" id="SSF55729">
    <property type="entry name" value="Acyl-CoA N-acyltransferases (Nat)"/>
    <property type="match status" value="1"/>
</dbReference>
<comment type="similarity">
    <text evidence="1">Belongs to the NATD1 family.</text>
</comment>
<feature type="domain" description="N-acetyltransferase" evidence="4">
    <location>
        <begin position="35"/>
        <end position="128"/>
    </location>
</feature>
<dbReference type="InterPro" id="IPR016181">
    <property type="entry name" value="Acyl_CoA_acyltransferase"/>
</dbReference>
<dbReference type="PROSITE" id="PS51257">
    <property type="entry name" value="PROKAR_LIPOPROTEIN"/>
    <property type="match status" value="1"/>
</dbReference>
<dbReference type="Pfam" id="PF14542">
    <property type="entry name" value="Acetyltransf_CG"/>
    <property type="match status" value="1"/>
</dbReference>
<gene>
    <name evidence="5" type="ORF">FSCOSCO3_A022746</name>
</gene>
<dbReference type="PANTHER" id="PTHR31435">
    <property type="entry name" value="PROTEIN NATD1"/>
    <property type="match status" value="1"/>
</dbReference>
<dbReference type="Gene3D" id="3.40.630.30">
    <property type="match status" value="1"/>
</dbReference>
<evidence type="ECO:0000313" key="6">
    <source>
        <dbReference type="Proteomes" id="UP001314229"/>
    </source>
</evidence>
<sequence>MAFKIFSRLTALTWRVKSYPTALTALSSSCRLTVDHDRQNQRFSVSPDSGAGADECAVLRYKFTGEKEVDLMSTYVPESFRGQGIAAQLSQAALNFLVEENLKAHVSCWYIKKYIEENPHKGFKDLILTT</sequence>
<name>A0AAV1PBB4_SCOSC</name>
<dbReference type="CDD" id="cd04301">
    <property type="entry name" value="NAT_SF"/>
    <property type="match status" value="1"/>
</dbReference>
<protein>
    <recommendedName>
        <fullName evidence="2">Protein NATD1</fullName>
    </recommendedName>
    <alternativeName>
        <fullName evidence="3">N-acetyltransferase domain-containing protein 1</fullName>
    </alternativeName>
</protein>
<accession>A0AAV1PBB4</accession>
<dbReference type="PANTHER" id="PTHR31435:SF9">
    <property type="entry name" value="PROTEIN NATD1"/>
    <property type="match status" value="1"/>
</dbReference>
<organism evidence="5 6">
    <name type="scientific">Scomber scombrus</name>
    <name type="common">Atlantic mackerel</name>
    <name type="synonym">Scomber vernalis</name>
    <dbReference type="NCBI Taxonomy" id="13677"/>
    <lineage>
        <taxon>Eukaryota</taxon>
        <taxon>Metazoa</taxon>
        <taxon>Chordata</taxon>
        <taxon>Craniata</taxon>
        <taxon>Vertebrata</taxon>
        <taxon>Euteleostomi</taxon>
        <taxon>Actinopterygii</taxon>
        <taxon>Neopterygii</taxon>
        <taxon>Teleostei</taxon>
        <taxon>Neoteleostei</taxon>
        <taxon>Acanthomorphata</taxon>
        <taxon>Pelagiaria</taxon>
        <taxon>Scombriformes</taxon>
        <taxon>Scombridae</taxon>
        <taxon>Scomber</taxon>
    </lineage>
</organism>
<evidence type="ECO:0000313" key="5">
    <source>
        <dbReference type="EMBL" id="CAK6968878.1"/>
    </source>
</evidence>
<reference evidence="5 6" key="1">
    <citation type="submission" date="2024-01" db="EMBL/GenBank/DDBJ databases">
        <authorList>
            <person name="Alioto T."/>
            <person name="Alioto T."/>
            <person name="Gomez Garrido J."/>
        </authorList>
    </citation>
    <scope>NUCLEOTIDE SEQUENCE [LARGE SCALE GENOMIC DNA]</scope>
</reference>
<dbReference type="EMBL" id="CAWUFR010000126">
    <property type="protein sequence ID" value="CAK6968878.1"/>
    <property type="molecule type" value="Genomic_DNA"/>
</dbReference>
<dbReference type="PROSITE" id="PS51729">
    <property type="entry name" value="GNAT_YJDJ"/>
    <property type="match status" value="1"/>
</dbReference>
<comment type="caution">
    <text evidence="5">The sequence shown here is derived from an EMBL/GenBank/DDBJ whole genome shotgun (WGS) entry which is preliminary data.</text>
</comment>
<keyword evidence="6" id="KW-1185">Reference proteome</keyword>
<evidence type="ECO:0000256" key="1">
    <source>
        <dbReference type="ARBA" id="ARBA00006233"/>
    </source>
</evidence>
<dbReference type="InterPro" id="IPR045057">
    <property type="entry name" value="Gcn5-rel_NAT"/>
</dbReference>